<keyword evidence="2" id="KW-1185">Reference proteome</keyword>
<evidence type="ECO:0000313" key="2">
    <source>
        <dbReference type="Proteomes" id="UP000499080"/>
    </source>
</evidence>
<sequence length="102" mass="11498">MIVKAFVPSVNQSIEIAIEEISVHVTEPLNDGFLNFVVGSEMATCQLLLQQSEEMKITWCDSRAVVDVLGRYGVRLAHLTDLPSSKFLHQNYVCFRDITFPP</sequence>
<name>A0A4Y2KGF9_ARAVE</name>
<evidence type="ECO:0000313" key="1">
    <source>
        <dbReference type="EMBL" id="GBN01099.1"/>
    </source>
</evidence>
<gene>
    <name evidence="1" type="ORF">AVEN_198810_1</name>
</gene>
<comment type="caution">
    <text evidence="1">The sequence shown here is derived from an EMBL/GenBank/DDBJ whole genome shotgun (WGS) entry which is preliminary data.</text>
</comment>
<dbReference type="Proteomes" id="UP000499080">
    <property type="component" value="Unassembled WGS sequence"/>
</dbReference>
<dbReference type="EMBL" id="BGPR01004581">
    <property type="protein sequence ID" value="GBN01099.1"/>
    <property type="molecule type" value="Genomic_DNA"/>
</dbReference>
<accession>A0A4Y2KGF9</accession>
<dbReference type="AlphaFoldDB" id="A0A4Y2KGF9"/>
<proteinExistence type="predicted"/>
<protein>
    <submittedName>
        <fullName evidence="1">Uncharacterized protein</fullName>
    </submittedName>
</protein>
<reference evidence="1 2" key="1">
    <citation type="journal article" date="2019" name="Sci. Rep.">
        <title>Orb-weaving spider Araneus ventricosus genome elucidates the spidroin gene catalogue.</title>
        <authorList>
            <person name="Kono N."/>
            <person name="Nakamura H."/>
            <person name="Ohtoshi R."/>
            <person name="Moran D.A.P."/>
            <person name="Shinohara A."/>
            <person name="Yoshida Y."/>
            <person name="Fujiwara M."/>
            <person name="Mori M."/>
            <person name="Tomita M."/>
            <person name="Arakawa K."/>
        </authorList>
    </citation>
    <scope>NUCLEOTIDE SEQUENCE [LARGE SCALE GENOMIC DNA]</scope>
</reference>
<organism evidence="1 2">
    <name type="scientific">Araneus ventricosus</name>
    <name type="common">Orbweaver spider</name>
    <name type="synonym">Epeira ventricosa</name>
    <dbReference type="NCBI Taxonomy" id="182803"/>
    <lineage>
        <taxon>Eukaryota</taxon>
        <taxon>Metazoa</taxon>
        <taxon>Ecdysozoa</taxon>
        <taxon>Arthropoda</taxon>
        <taxon>Chelicerata</taxon>
        <taxon>Arachnida</taxon>
        <taxon>Araneae</taxon>
        <taxon>Araneomorphae</taxon>
        <taxon>Entelegynae</taxon>
        <taxon>Araneoidea</taxon>
        <taxon>Araneidae</taxon>
        <taxon>Araneus</taxon>
    </lineage>
</organism>